<reference evidence="2 3" key="1">
    <citation type="submission" date="2022-01" db="EMBL/GenBank/DDBJ databases">
        <authorList>
            <person name="Xiong W."/>
            <person name="Schranz E."/>
        </authorList>
    </citation>
    <scope>NUCLEOTIDE SEQUENCE [LARGE SCALE GENOMIC DNA]</scope>
</reference>
<sequence>MGEPQRGGDVYGWHDSPLEPFGYVASGDVRGKNITILDRLHRKQIANSTLVTEEVMEPDSPTRGFSFVKPESETIAGGLSEKIPEDPLSETENPNGLSAAVVFQQKLFGSRLGRFMASTIETSVVVLIPISFDTKTGNEEPVGIEYVDMEATIVITRKEAIMSTLVTLAASLPRFQHPFFVTSVANSPFETWVASDEEALDKAQSCLMEGMHLLNEVPVRTKAHSDELAQLQIVFDEALEELKQLRILHELTKKEAKGLREEVVGLSERNQSLVIDLSQTVGQQEELKKLSQDLQLKLDDAMSHRASAVKELEGVSQQYHSHKSQYMEKVSQLEIACSNKDVCIKLLEEDLVVAKLMMLEKDARFATLSDPQLLMEQNIASCQMGADQKAEEMRLVIKECIAIFVWALLDSSDFGAMNSALQTSAIQLGLHQACVDMKEKYPGELKEHVYMALS</sequence>
<name>A0AAU9PA77_9ASTR</name>
<organism evidence="2 3">
    <name type="scientific">Lactuca virosa</name>
    <dbReference type="NCBI Taxonomy" id="75947"/>
    <lineage>
        <taxon>Eukaryota</taxon>
        <taxon>Viridiplantae</taxon>
        <taxon>Streptophyta</taxon>
        <taxon>Embryophyta</taxon>
        <taxon>Tracheophyta</taxon>
        <taxon>Spermatophyta</taxon>
        <taxon>Magnoliopsida</taxon>
        <taxon>eudicotyledons</taxon>
        <taxon>Gunneridae</taxon>
        <taxon>Pentapetalae</taxon>
        <taxon>asterids</taxon>
        <taxon>campanulids</taxon>
        <taxon>Asterales</taxon>
        <taxon>Asteraceae</taxon>
        <taxon>Cichorioideae</taxon>
        <taxon>Cichorieae</taxon>
        <taxon>Lactucinae</taxon>
        <taxon>Lactuca</taxon>
    </lineage>
</organism>
<accession>A0AAU9PA77</accession>
<gene>
    <name evidence="2" type="ORF">LVIROSA_LOCUS32573</name>
</gene>
<feature type="coiled-coil region" evidence="1">
    <location>
        <begin position="228"/>
        <end position="262"/>
    </location>
</feature>
<keyword evidence="3" id="KW-1185">Reference proteome</keyword>
<dbReference type="Proteomes" id="UP001157418">
    <property type="component" value="Unassembled WGS sequence"/>
</dbReference>
<proteinExistence type="predicted"/>
<evidence type="ECO:0000256" key="1">
    <source>
        <dbReference type="SAM" id="Coils"/>
    </source>
</evidence>
<comment type="caution">
    <text evidence="2">The sequence shown here is derived from an EMBL/GenBank/DDBJ whole genome shotgun (WGS) entry which is preliminary data.</text>
</comment>
<keyword evidence="1" id="KW-0175">Coiled coil</keyword>
<dbReference type="EMBL" id="CAKMRJ010005523">
    <property type="protein sequence ID" value="CAH1446923.1"/>
    <property type="molecule type" value="Genomic_DNA"/>
</dbReference>
<evidence type="ECO:0000313" key="2">
    <source>
        <dbReference type="EMBL" id="CAH1446923.1"/>
    </source>
</evidence>
<dbReference type="AlphaFoldDB" id="A0AAU9PA77"/>
<protein>
    <submittedName>
        <fullName evidence="2">Uncharacterized protein</fullName>
    </submittedName>
</protein>
<evidence type="ECO:0000313" key="3">
    <source>
        <dbReference type="Proteomes" id="UP001157418"/>
    </source>
</evidence>